<accession>K0B9D2</accession>
<dbReference type="Pfam" id="PF00571">
    <property type="entry name" value="CBS"/>
    <property type="match status" value="2"/>
</dbReference>
<dbReference type="EMBL" id="CP003842">
    <property type="protein sequence ID" value="AFS81061.1"/>
    <property type="molecule type" value="Genomic_DNA"/>
</dbReference>
<feature type="transmembrane region" description="Helical" evidence="11">
    <location>
        <begin position="6"/>
        <end position="24"/>
    </location>
</feature>
<evidence type="ECO:0000313" key="13">
    <source>
        <dbReference type="EMBL" id="AFS81061.1"/>
    </source>
</evidence>
<keyword evidence="6" id="KW-0915">Sodium</keyword>
<dbReference type="PROSITE" id="PS51371">
    <property type="entry name" value="CBS"/>
    <property type="match status" value="1"/>
</dbReference>
<evidence type="ECO:0000256" key="2">
    <source>
        <dbReference type="ARBA" id="ARBA00022448"/>
    </source>
</evidence>
<dbReference type="InterPro" id="IPR006153">
    <property type="entry name" value="Cation/H_exchanger_TM"/>
</dbReference>
<keyword evidence="9" id="KW-0739">Sodium transport</keyword>
<dbReference type="GO" id="GO:0015297">
    <property type="term" value="F:antiporter activity"/>
    <property type="evidence" value="ECO:0007669"/>
    <property type="project" value="UniProtKB-KW"/>
</dbReference>
<keyword evidence="5 11" id="KW-1133">Transmembrane helix</keyword>
<evidence type="ECO:0000256" key="9">
    <source>
        <dbReference type="ARBA" id="ARBA00023201"/>
    </source>
</evidence>
<sequence length="534" mass="58573">MSFEAILYIAVLILSAKIFGEALHRINQPTIIGNVLAGIIVGPALFFLVEPIDEIEIFVSIGVFFLFFLIGLEEIDLTALFKVLRGRIFAGSALGFLIPFVAAGVFGFLAMDMDFVKSLAIASVIGASSLGVTAKVLTDMGKLRSKIGLEIFTMAGIIEFIAIIFTSVVIQVDSSLNPEIEDFAWLFAKMILFFAVAGLLSVFALPHFFRFIRKHLQAQQVYFAVVIGVILLVAYFAEISGIHGAIGALLLGIAVSRMNKKEYTEISKSVHVIGYGIFIPIFFAGIGLHFTLSFFELPLWVIGGFLAIIVGAKFIGSYLAAKVAHMKPARTVAYGIMSKGAVDLALMLSLLNAELLENNLFSLLVFGTLITMIISSVELQRTLKKIVPVKIGSQELALVPVYFRRAVSEYAAENAMVLDYPTLSPDISVDDALKNNDNEFFVVLDENNLVGLVSKRDLERAQKKLRRKTAVKNVMHKKFRTAIPQEPLFFAIQKLNSNPASIVPVMEPLDSKLVGVVTAEKILELLENNESPKQ</sequence>
<feature type="transmembrane region" description="Helical" evidence="11">
    <location>
        <begin position="184"/>
        <end position="209"/>
    </location>
</feature>
<dbReference type="InterPro" id="IPR038770">
    <property type="entry name" value="Na+/solute_symporter_sf"/>
</dbReference>
<gene>
    <name evidence="13" type="ORF">NKOR_05890</name>
</gene>
<keyword evidence="3" id="KW-0050">Antiport</keyword>
<comment type="subcellular location">
    <subcellularLocation>
        <location evidence="1">Membrane</location>
        <topology evidence="1">Multi-pass membrane protein</topology>
    </subcellularLocation>
</comment>
<dbReference type="KEGG" id="nkr:NKOR_05890"/>
<feature type="transmembrane region" description="Helical" evidence="11">
    <location>
        <begin position="31"/>
        <end position="49"/>
    </location>
</feature>
<evidence type="ECO:0000256" key="11">
    <source>
        <dbReference type="SAM" id="Phobius"/>
    </source>
</evidence>
<dbReference type="PANTHER" id="PTHR43562">
    <property type="entry name" value="NAPA-TYPE SODIUM/HYDROGEN ANTIPORTER"/>
    <property type="match status" value="1"/>
</dbReference>
<keyword evidence="8 11" id="KW-0472">Membrane</keyword>
<dbReference type="GO" id="GO:0006814">
    <property type="term" value="P:sodium ion transport"/>
    <property type="evidence" value="ECO:0007669"/>
    <property type="project" value="UniProtKB-KW"/>
</dbReference>
<dbReference type="SMART" id="SM00116">
    <property type="entry name" value="CBS"/>
    <property type="match status" value="2"/>
</dbReference>
<organism evidence="13 14">
    <name type="scientific">Candidatus Nitrosopumilus koreensis AR1</name>
    <dbReference type="NCBI Taxonomy" id="1229908"/>
    <lineage>
        <taxon>Archaea</taxon>
        <taxon>Nitrososphaerota</taxon>
        <taxon>Nitrososphaeria</taxon>
        <taxon>Nitrosopumilales</taxon>
        <taxon>Nitrosopumilaceae</taxon>
        <taxon>Nitrosopumilus</taxon>
    </lineage>
</organism>
<dbReference type="Proteomes" id="UP000006101">
    <property type="component" value="Chromosome"/>
</dbReference>
<dbReference type="GO" id="GO:1902600">
    <property type="term" value="P:proton transmembrane transport"/>
    <property type="evidence" value="ECO:0007669"/>
    <property type="project" value="InterPro"/>
</dbReference>
<dbReference type="CDD" id="cd02205">
    <property type="entry name" value="CBS_pair_SF"/>
    <property type="match status" value="1"/>
</dbReference>
<evidence type="ECO:0000256" key="4">
    <source>
        <dbReference type="ARBA" id="ARBA00022692"/>
    </source>
</evidence>
<protein>
    <submittedName>
        <fullName evidence="13">Germination protein gerN</fullName>
    </submittedName>
</protein>
<feature type="transmembrane region" description="Helical" evidence="11">
    <location>
        <begin position="221"/>
        <end position="237"/>
    </location>
</feature>
<feature type="transmembrane region" description="Helical" evidence="11">
    <location>
        <begin position="298"/>
        <end position="320"/>
    </location>
</feature>
<evidence type="ECO:0000256" key="8">
    <source>
        <dbReference type="ARBA" id="ARBA00023136"/>
    </source>
</evidence>
<keyword evidence="2" id="KW-0813">Transport</keyword>
<evidence type="ECO:0000256" key="1">
    <source>
        <dbReference type="ARBA" id="ARBA00004141"/>
    </source>
</evidence>
<dbReference type="InterPro" id="IPR046342">
    <property type="entry name" value="CBS_dom_sf"/>
</dbReference>
<evidence type="ECO:0000259" key="12">
    <source>
        <dbReference type="PROSITE" id="PS51371"/>
    </source>
</evidence>
<dbReference type="Gene3D" id="1.20.1530.20">
    <property type="match status" value="1"/>
</dbReference>
<dbReference type="PANTHER" id="PTHR43562:SF3">
    <property type="entry name" value="SODIUM ION_PROTON EXCHANGER (EUROFUNG)"/>
    <property type="match status" value="1"/>
</dbReference>
<keyword evidence="4 11" id="KW-0812">Transmembrane</keyword>
<dbReference type="Pfam" id="PF00999">
    <property type="entry name" value="Na_H_Exchanger"/>
    <property type="match status" value="1"/>
</dbReference>
<dbReference type="HOGENOM" id="CLU_509622_0_0_2"/>
<feature type="transmembrane region" description="Helical" evidence="11">
    <location>
        <begin position="84"/>
        <end position="109"/>
    </location>
</feature>
<feature type="transmembrane region" description="Helical" evidence="11">
    <location>
        <begin position="332"/>
        <end position="353"/>
    </location>
</feature>
<feature type="transmembrane region" description="Helical" evidence="11">
    <location>
        <begin position="149"/>
        <end position="172"/>
    </location>
</feature>
<keyword evidence="10" id="KW-0129">CBS domain</keyword>
<dbReference type="Gene3D" id="3.10.580.10">
    <property type="entry name" value="CBS-domain"/>
    <property type="match status" value="1"/>
</dbReference>
<dbReference type="PATRIC" id="fig|1229908.8.peg.1282"/>
<keyword evidence="7" id="KW-0406">Ion transport</keyword>
<dbReference type="AlphaFoldDB" id="K0B9D2"/>
<dbReference type="RefSeq" id="WP_014963445.1">
    <property type="nucleotide sequence ID" value="NC_018655.1"/>
</dbReference>
<dbReference type="InterPro" id="IPR000644">
    <property type="entry name" value="CBS_dom"/>
</dbReference>
<name>K0B9D2_9ARCH</name>
<reference evidence="13 14" key="1">
    <citation type="journal article" date="2012" name="J. Bacteriol.">
        <title>Draft Genome Sequence of an Ammonia-Oxidizing Archaeon, "Candidatus Nitrosopumilus koreensis" AR1, from Marine Sediment.</title>
        <authorList>
            <person name="Park S.J."/>
            <person name="Kim J.G."/>
            <person name="Jung M.Y."/>
            <person name="Kim S.J."/>
            <person name="Cha I.T."/>
            <person name="Kwon K."/>
            <person name="Lee J.H."/>
            <person name="Rhee S.K."/>
        </authorList>
    </citation>
    <scope>NUCLEOTIDE SEQUENCE [LARGE SCALE GENOMIC DNA]</scope>
    <source>
        <strain evidence="13 14">AR1</strain>
    </source>
</reference>
<feature type="transmembrane region" description="Helical" evidence="11">
    <location>
        <begin position="359"/>
        <end position="377"/>
    </location>
</feature>
<evidence type="ECO:0000256" key="7">
    <source>
        <dbReference type="ARBA" id="ARBA00023065"/>
    </source>
</evidence>
<dbReference type="STRING" id="1229908.NKOR_05890"/>
<keyword evidence="14" id="KW-1185">Reference proteome</keyword>
<evidence type="ECO:0000256" key="10">
    <source>
        <dbReference type="PROSITE-ProRule" id="PRU00703"/>
    </source>
</evidence>
<dbReference type="GO" id="GO:0016020">
    <property type="term" value="C:membrane"/>
    <property type="evidence" value="ECO:0007669"/>
    <property type="project" value="UniProtKB-SubCell"/>
</dbReference>
<dbReference type="GeneID" id="13725213"/>
<feature type="transmembrane region" description="Helical" evidence="11">
    <location>
        <begin position="55"/>
        <end position="72"/>
    </location>
</feature>
<evidence type="ECO:0000256" key="3">
    <source>
        <dbReference type="ARBA" id="ARBA00022449"/>
    </source>
</evidence>
<feature type="transmembrane region" description="Helical" evidence="11">
    <location>
        <begin position="115"/>
        <end position="137"/>
    </location>
</feature>
<evidence type="ECO:0000256" key="6">
    <source>
        <dbReference type="ARBA" id="ARBA00023053"/>
    </source>
</evidence>
<feature type="transmembrane region" description="Helical" evidence="11">
    <location>
        <begin position="272"/>
        <end position="292"/>
    </location>
</feature>
<feature type="domain" description="CBS" evidence="12">
    <location>
        <begin position="475"/>
        <end position="533"/>
    </location>
</feature>
<evidence type="ECO:0000313" key="14">
    <source>
        <dbReference type="Proteomes" id="UP000006101"/>
    </source>
</evidence>
<evidence type="ECO:0000256" key="5">
    <source>
        <dbReference type="ARBA" id="ARBA00022989"/>
    </source>
</evidence>
<dbReference type="SUPFAM" id="SSF54631">
    <property type="entry name" value="CBS-domain pair"/>
    <property type="match status" value="1"/>
</dbReference>
<proteinExistence type="predicted"/>